<dbReference type="Gene3D" id="3.30.420.10">
    <property type="entry name" value="Ribonuclease H-like superfamily/Ribonuclease H"/>
    <property type="match status" value="1"/>
</dbReference>
<evidence type="ECO:0000313" key="8">
    <source>
        <dbReference type="EMBL" id="KJD42649.1"/>
    </source>
</evidence>
<comment type="function">
    <text evidence="1">Required for the transposition of the insertion element.</text>
</comment>
<dbReference type="OrthoDB" id="9776104at2"/>
<evidence type="ECO:0000259" key="7">
    <source>
        <dbReference type="PROSITE" id="PS50994"/>
    </source>
</evidence>
<reference evidence="8 9" key="1">
    <citation type="submission" date="2014-11" db="EMBL/GenBank/DDBJ databases">
        <title>Draft Genome Sequences of Paenibacillus polymyxa NRRL B-30509 and Paenibacillus terrae NRRL B-30644, Strains from a Poultry Environment that Produce Tridecaptin A and Paenicidins.</title>
        <authorList>
            <person name="van Belkum M.J."/>
            <person name="Lohans C.T."/>
            <person name="Vederas J.C."/>
        </authorList>
    </citation>
    <scope>NUCLEOTIDE SEQUENCE [LARGE SCALE GENOMIC DNA]</scope>
    <source>
        <strain evidence="8 9">NRRL B-30644</strain>
    </source>
</reference>
<dbReference type="InterPro" id="IPR001598">
    <property type="entry name" value="Transposase_IS30_CS"/>
</dbReference>
<dbReference type="PATRIC" id="fig|159743.3.peg.6024"/>
<evidence type="ECO:0000256" key="1">
    <source>
        <dbReference type="ARBA" id="ARBA00002190"/>
    </source>
</evidence>
<dbReference type="GO" id="GO:0006313">
    <property type="term" value="P:DNA transposition"/>
    <property type="evidence" value="ECO:0007669"/>
    <property type="project" value="InterPro"/>
</dbReference>
<dbReference type="Gene3D" id="1.10.10.60">
    <property type="entry name" value="Homeodomain-like"/>
    <property type="match status" value="1"/>
</dbReference>
<organism evidence="8 9">
    <name type="scientific">Paenibacillus terrae</name>
    <dbReference type="NCBI Taxonomy" id="159743"/>
    <lineage>
        <taxon>Bacteria</taxon>
        <taxon>Bacillati</taxon>
        <taxon>Bacillota</taxon>
        <taxon>Bacilli</taxon>
        <taxon>Bacillales</taxon>
        <taxon>Paenibacillaceae</taxon>
        <taxon>Paenibacillus</taxon>
    </lineage>
</organism>
<dbReference type="Proteomes" id="UP000032534">
    <property type="component" value="Unassembled WGS sequence"/>
</dbReference>
<keyword evidence="4" id="KW-0238">DNA-binding</keyword>
<keyword evidence="5" id="KW-0233">DNA recombination</keyword>
<dbReference type="GO" id="GO:0005829">
    <property type="term" value="C:cytosol"/>
    <property type="evidence" value="ECO:0007669"/>
    <property type="project" value="TreeGrafter"/>
</dbReference>
<dbReference type="InterPro" id="IPR025246">
    <property type="entry name" value="IS30-like_HTH"/>
</dbReference>
<dbReference type="RefSeq" id="WP_044649032.1">
    <property type="nucleotide sequence ID" value="NZ_JTHP01000100.1"/>
</dbReference>
<dbReference type="PROSITE" id="PS50994">
    <property type="entry name" value="INTEGRASE"/>
    <property type="match status" value="1"/>
</dbReference>
<dbReference type="GO" id="GO:0004803">
    <property type="term" value="F:transposase activity"/>
    <property type="evidence" value="ECO:0007669"/>
    <property type="project" value="InterPro"/>
</dbReference>
<dbReference type="InterPro" id="IPR001584">
    <property type="entry name" value="Integrase_cat-core"/>
</dbReference>
<dbReference type="PANTHER" id="PTHR10948">
    <property type="entry name" value="TRANSPOSASE"/>
    <property type="match status" value="1"/>
</dbReference>
<evidence type="ECO:0000313" key="9">
    <source>
        <dbReference type="Proteomes" id="UP000032534"/>
    </source>
</evidence>
<dbReference type="PANTHER" id="PTHR10948:SF23">
    <property type="entry name" value="TRANSPOSASE INSI FOR INSERTION SEQUENCE ELEMENT IS30A-RELATED"/>
    <property type="match status" value="1"/>
</dbReference>
<evidence type="ECO:0000256" key="5">
    <source>
        <dbReference type="ARBA" id="ARBA00023172"/>
    </source>
</evidence>
<evidence type="ECO:0000256" key="6">
    <source>
        <dbReference type="SAM" id="MobiDB-lite"/>
    </source>
</evidence>
<proteinExistence type="inferred from homology"/>
<gene>
    <name evidence="8" type="ORF">QD47_27055</name>
</gene>
<dbReference type="InterPro" id="IPR036397">
    <property type="entry name" value="RNaseH_sf"/>
</dbReference>
<evidence type="ECO:0000256" key="2">
    <source>
        <dbReference type="ARBA" id="ARBA00006363"/>
    </source>
</evidence>
<keyword evidence="9" id="KW-1185">Reference proteome</keyword>
<dbReference type="GO" id="GO:0015074">
    <property type="term" value="P:DNA integration"/>
    <property type="evidence" value="ECO:0007669"/>
    <property type="project" value="InterPro"/>
</dbReference>
<accession>A0A0D7WUG0</accession>
<feature type="domain" description="Integrase catalytic" evidence="7">
    <location>
        <begin position="157"/>
        <end position="314"/>
    </location>
</feature>
<keyword evidence="3" id="KW-0815">Transposition</keyword>
<dbReference type="AlphaFoldDB" id="A0A0D7WUG0"/>
<dbReference type="NCBIfam" id="NF033563">
    <property type="entry name" value="transpos_IS30"/>
    <property type="match status" value="1"/>
</dbReference>
<protein>
    <submittedName>
        <fullName evidence="8">Integrase</fullName>
    </submittedName>
</protein>
<dbReference type="PROSITE" id="PS01043">
    <property type="entry name" value="TRANSPOSASE_IS30"/>
    <property type="match status" value="1"/>
</dbReference>
<sequence length="318" mass="36231">MSYSHLSIIERSKLEILHQQGKSARAIAVELGRHHGTISREIRRNAQLPSYEAESSQHAYKERRKASVPQGKWTEEQAKELEEKPQATWSPEQIVERFRTEGKPTVCCKTIYRWIYAGRLAQVDLKVLRHKGKRQQPAEKRGKFAVGKSISERSKEVRSRETFGHWELDTVVSGRGKSKGCVATFIERKTRLYTAIQMPDRTALSMEIAFGVAASQYPAGAFRTATTDRGKEFACYANLEATHGVQIYFADPYSSWQRGSNENANGLLREFFPKGTDFAQITDEALERSLDLINHRPRKCLGWKTAHESFTEELSHLA</sequence>
<dbReference type="InterPro" id="IPR009057">
    <property type="entry name" value="Homeodomain-like_sf"/>
</dbReference>
<dbReference type="Pfam" id="PF13936">
    <property type="entry name" value="HTH_38"/>
    <property type="match status" value="1"/>
</dbReference>
<dbReference type="GO" id="GO:0003677">
    <property type="term" value="F:DNA binding"/>
    <property type="evidence" value="ECO:0007669"/>
    <property type="project" value="UniProtKB-KW"/>
</dbReference>
<evidence type="ECO:0000256" key="4">
    <source>
        <dbReference type="ARBA" id="ARBA00023125"/>
    </source>
</evidence>
<dbReference type="InterPro" id="IPR012337">
    <property type="entry name" value="RNaseH-like_sf"/>
</dbReference>
<feature type="region of interest" description="Disordered" evidence="6">
    <location>
        <begin position="48"/>
        <end position="72"/>
    </location>
</feature>
<comment type="similarity">
    <text evidence="2">Belongs to the transposase IS30 family.</text>
</comment>
<dbReference type="InterPro" id="IPR051917">
    <property type="entry name" value="Transposase-Integrase"/>
</dbReference>
<dbReference type="Pfam" id="PF00665">
    <property type="entry name" value="rve"/>
    <property type="match status" value="1"/>
</dbReference>
<comment type="caution">
    <text evidence="8">The sequence shown here is derived from an EMBL/GenBank/DDBJ whole genome shotgun (WGS) entry which is preliminary data.</text>
</comment>
<dbReference type="InterPro" id="IPR053392">
    <property type="entry name" value="Transposase_IS30-like"/>
</dbReference>
<dbReference type="SUPFAM" id="SSF53098">
    <property type="entry name" value="Ribonuclease H-like"/>
    <property type="match status" value="1"/>
</dbReference>
<evidence type="ECO:0000256" key="3">
    <source>
        <dbReference type="ARBA" id="ARBA00022578"/>
    </source>
</evidence>
<name>A0A0D7WUG0_9BACL</name>
<dbReference type="SUPFAM" id="SSF46689">
    <property type="entry name" value="Homeodomain-like"/>
    <property type="match status" value="1"/>
</dbReference>
<dbReference type="EMBL" id="JTHP01000100">
    <property type="protein sequence ID" value="KJD42649.1"/>
    <property type="molecule type" value="Genomic_DNA"/>
</dbReference>